<evidence type="ECO:0000256" key="7">
    <source>
        <dbReference type="SAM" id="Coils"/>
    </source>
</evidence>
<dbReference type="SUPFAM" id="SSF82689">
    <property type="entry name" value="Mechanosensitive channel protein MscS (YggB), C-terminal domain"/>
    <property type="match status" value="1"/>
</dbReference>
<feature type="transmembrane region" description="Helical" evidence="8">
    <location>
        <begin position="395"/>
        <end position="413"/>
    </location>
</feature>
<dbReference type="Gene3D" id="3.30.70.100">
    <property type="match status" value="1"/>
</dbReference>
<sequence length="637" mass="72644">MITFAVLKFIRMKQLNRLTICIALLFCVQVISAQSDSIINAENPSDSLIIQNNTNKLRLLEAQRISDSLKKVELQNQIDALKSTDENKRVALQEELKQLNLQEARLLEQRKLQIEALKKNTKGHPVMGFFGDTLFLIHNKLGSFSPKERADAIGRRIKNLPQNLGFNKDSLKIVEAETTFDILYEELIILSVSDSDGLWNDKTPFELAKDYKSTIGEAVERYRAETNIFTILKGIGLAILVIVIIGFLIKYIIRFFRWSAIRIQQQENKKIKGIQFKNYTLFDAKSQVNALLIVNKILKWFTVLLAIYIALPVLFGLFPWTENFADTLFGYILNPVKKILLALWNYLPDLFTILVIIFVFRYVLKAIRFLKNEIAKGKLQINGFYPDWANPTYQIVRVLIIAFMIVVIFPYLPGSDSPIFQGISVFLGFLFTFGSAGSLSNLIAGLVLTYMRLFRIGDRVKIGEVTGDVIEKSSLVTRVRTIKNEIISIPNSTVMNSHTINYSSDAPEKGLIIHTTVTIGYDVPWKDMYQALIDAALRTELVLKEPQPFVLQTSLEDFYVAYQINAYIREANKQAVIYSNLHQNIQDVCNERGIEILSPHYRAARDGNTSTIPSEYLPEDYEAPGFNVHTTQKKDKK</sequence>
<keyword evidence="6 8" id="KW-0472">Membrane</keyword>
<accession>A0A7G8PQQ5</accession>
<proteinExistence type="inferred from homology"/>
<keyword evidence="9" id="KW-0732">Signal</keyword>
<keyword evidence="3" id="KW-1003">Cell membrane</keyword>
<dbReference type="GO" id="GO:0008381">
    <property type="term" value="F:mechanosensitive monoatomic ion channel activity"/>
    <property type="evidence" value="ECO:0007669"/>
    <property type="project" value="InterPro"/>
</dbReference>
<feature type="signal peptide" evidence="9">
    <location>
        <begin position="1"/>
        <end position="33"/>
    </location>
</feature>
<feature type="domain" description="Mechanosensitive ion channel MscS" evidence="10">
    <location>
        <begin position="438"/>
        <end position="503"/>
    </location>
</feature>
<dbReference type="PANTHER" id="PTHR30221">
    <property type="entry name" value="SMALL-CONDUCTANCE MECHANOSENSITIVE CHANNEL"/>
    <property type="match status" value="1"/>
</dbReference>
<evidence type="ECO:0000256" key="1">
    <source>
        <dbReference type="ARBA" id="ARBA00004651"/>
    </source>
</evidence>
<dbReference type="InterPro" id="IPR023408">
    <property type="entry name" value="MscS_beta-dom_sf"/>
</dbReference>
<keyword evidence="4 8" id="KW-0812">Transmembrane</keyword>
<dbReference type="InterPro" id="IPR045275">
    <property type="entry name" value="MscS_archaea/bacteria_type"/>
</dbReference>
<gene>
    <name evidence="12" type="ORF">ALE3EI_0080</name>
</gene>
<reference evidence="12 13" key="1">
    <citation type="submission" date="2020-04" db="EMBL/GenBank/DDBJ databases">
        <title>Genome sequence of Altibacter aquimarinus strain ALE3EI.</title>
        <authorList>
            <person name="Oh H.-M."/>
            <person name="Jang D."/>
        </authorList>
    </citation>
    <scope>NUCLEOTIDE SEQUENCE [LARGE SCALE GENOMIC DNA]</scope>
    <source>
        <strain evidence="12 13">ALE3EI</strain>
    </source>
</reference>
<feature type="chain" id="PRO_5028933181" evidence="9">
    <location>
        <begin position="34"/>
        <end position="637"/>
    </location>
</feature>
<evidence type="ECO:0000259" key="11">
    <source>
        <dbReference type="Pfam" id="PF21082"/>
    </source>
</evidence>
<feature type="transmembrane region" description="Helical" evidence="8">
    <location>
        <begin position="231"/>
        <end position="253"/>
    </location>
</feature>
<feature type="transmembrane region" description="Helical" evidence="8">
    <location>
        <begin position="425"/>
        <end position="451"/>
    </location>
</feature>
<evidence type="ECO:0000256" key="5">
    <source>
        <dbReference type="ARBA" id="ARBA00022989"/>
    </source>
</evidence>
<feature type="transmembrane region" description="Helical" evidence="8">
    <location>
        <begin position="300"/>
        <end position="321"/>
    </location>
</feature>
<dbReference type="SUPFAM" id="SSF50182">
    <property type="entry name" value="Sm-like ribonucleoproteins"/>
    <property type="match status" value="1"/>
</dbReference>
<dbReference type="EMBL" id="CP052909">
    <property type="protein sequence ID" value="QNJ96671.1"/>
    <property type="molecule type" value="Genomic_DNA"/>
</dbReference>
<evidence type="ECO:0000313" key="12">
    <source>
        <dbReference type="EMBL" id="QNJ96671.1"/>
    </source>
</evidence>
<dbReference type="GO" id="GO:0005886">
    <property type="term" value="C:plasma membrane"/>
    <property type="evidence" value="ECO:0007669"/>
    <property type="project" value="UniProtKB-SubCell"/>
</dbReference>
<comment type="similarity">
    <text evidence="2">Belongs to the MscS (TC 1.A.23) family.</text>
</comment>
<name>A0A7G8PQQ5_9FLAO</name>
<dbReference type="InterPro" id="IPR011066">
    <property type="entry name" value="MscS_channel_C_sf"/>
</dbReference>
<dbReference type="Gene3D" id="1.10.287.1260">
    <property type="match status" value="1"/>
</dbReference>
<dbReference type="Proteomes" id="UP000515514">
    <property type="component" value="Chromosome"/>
</dbReference>
<dbReference type="Pfam" id="PF21082">
    <property type="entry name" value="MS_channel_3rd"/>
    <property type="match status" value="1"/>
</dbReference>
<protein>
    <submittedName>
        <fullName evidence="12">Mechanosensitive ion channel family protein</fullName>
    </submittedName>
</protein>
<keyword evidence="13" id="KW-1185">Reference proteome</keyword>
<evidence type="ECO:0000256" key="8">
    <source>
        <dbReference type="SAM" id="Phobius"/>
    </source>
</evidence>
<evidence type="ECO:0000313" key="13">
    <source>
        <dbReference type="Proteomes" id="UP000515514"/>
    </source>
</evidence>
<evidence type="ECO:0000259" key="10">
    <source>
        <dbReference type="Pfam" id="PF00924"/>
    </source>
</evidence>
<evidence type="ECO:0000256" key="3">
    <source>
        <dbReference type="ARBA" id="ARBA00022475"/>
    </source>
</evidence>
<dbReference type="InterPro" id="IPR049278">
    <property type="entry name" value="MS_channel_C"/>
</dbReference>
<dbReference type="Pfam" id="PF00924">
    <property type="entry name" value="MS_channel_2nd"/>
    <property type="match status" value="1"/>
</dbReference>
<dbReference type="InterPro" id="IPR006685">
    <property type="entry name" value="MscS_channel_2nd"/>
</dbReference>
<evidence type="ECO:0000256" key="6">
    <source>
        <dbReference type="ARBA" id="ARBA00023136"/>
    </source>
</evidence>
<dbReference type="PANTHER" id="PTHR30221:SF18">
    <property type="entry name" value="SLL0590 PROTEIN"/>
    <property type="match status" value="1"/>
</dbReference>
<comment type="subcellular location">
    <subcellularLocation>
        <location evidence="1">Cell membrane</location>
        <topology evidence="1">Multi-pass membrane protein</topology>
    </subcellularLocation>
</comment>
<evidence type="ECO:0000256" key="9">
    <source>
        <dbReference type="SAM" id="SignalP"/>
    </source>
</evidence>
<evidence type="ECO:0000256" key="4">
    <source>
        <dbReference type="ARBA" id="ARBA00022692"/>
    </source>
</evidence>
<evidence type="ECO:0000256" key="2">
    <source>
        <dbReference type="ARBA" id="ARBA00008017"/>
    </source>
</evidence>
<feature type="transmembrane region" description="Helical" evidence="8">
    <location>
        <begin position="341"/>
        <end position="364"/>
    </location>
</feature>
<feature type="coiled-coil region" evidence="7">
    <location>
        <begin position="82"/>
        <end position="109"/>
    </location>
</feature>
<feature type="domain" description="Mechanosensitive ion channel MscS C-terminal" evidence="11">
    <location>
        <begin position="515"/>
        <end position="596"/>
    </location>
</feature>
<dbReference type="AlphaFoldDB" id="A0A7G8PQQ5"/>
<keyword evidence="5 8" id="KW-1133">Transmembrane helix</keyword>
<keyword evidence="7" id="KW-0175">Coiled coil</keyword>
<organism evidence="12 13">
    <name type="scientific">Constantimarinum furrinae</name>
    <dbReference type="NCBI Taxonomy" id="2562285"/>
    <lineage>
        <taxon>Bacteria</taxon>
        <taxon>Pseudomonadati</taxon>
        <taxon>Bacteroidota</taxon>
        <taxon>Flavobacteriia</taxon>
        <taxon>Flavobacteriales</taxon>
        <taxon>Flavobacteriaceae</taxon>
        <taxon>Altibacter/Constantimarinum group</taxon>
        <taxon>Constantimarinum</taxon>
    </lineage>
</organism>
<dbReference type="Gene3D" id="2.30.30.60">
    <property type="match status" value="1"/>
</dbReference>
<dbReference type="KEGG" id="alti:ALE3EI_0080"/>
<dbReference type="InterPro" id="IPR010920">
    <property type="entry name" value="LSM_dom_sf"/>
</dbReference>